<feature type="compositionally biased region" description="Basic and acidic residues" evidence="1">
    <location>
        <begin position="283"/>
        <end position="304"/>
    </location>
</feature>
<dbReference type="EMBL" id="JANBVN010000043">
    <property type="protein sequence ID" value="KAJ9158031.1"/>
    <property type="molecule type" value="Genomic_DNA"/>
</dbReference>
<evidence type="ECO:0000313" key="2">
    <source>
        <dbReference type="EMBL" id="KAJ9158031.1"/>
    </source>
</evidence>
<protein>
    <recommendedName>
        <fullName evidence="4">Aminoglycoside phosphotransferase domain-containing protein</fullName>
    </recommendedName>
</protein>
<feature type="region of interest" description="Disordered" evidence="1">
    <location>
        <begin position="99"/>
        <end position="150"/>
    </location>
</feature>
<dbReference type="Proteomes" id="UP001174691">
    <property type="component" value="Unassembled WGS sequence"/>
</dbReference>
<feature type="compositionally biased region" description="Basic and acidic residues" evidence="1">
    <location>
        <begin position="113"/>
        <end position="144"/>
    </location>
</feature>
<evidence type="ECO:0008006" key="4">
    <source>
        <dbReference type="Google" id="ProtNLM"/>
    </source>
</evidence>
<proteinExistence type="predicted"/>
<comment type="caution">
    <text evidence="2">The sequence shown here is derived from an EMBL/GenBank/DDBJ whole genome shotgun (WGS) entry which is preliminary data.</text>
</comment>
<feature type="region of interest" description="Disordered" evidence="1">
    <location>
        <begin position="190"/>
        <end position="213"/>
    </location>
</feature>
<gene>
    <name evidence="2" type="ORF">NKR19_g3755</name>
</gene>
<sequence length="304" mass="34381">MCQPWTEQIAMAVSRAIDDPDVVIRGFRPVYSSKLHRVYEVLLSDGNTLELVMPPPSMLKLLRSERQNIDFEAVIVQWLLLVDGMEDQNALVFVVPTHTTEKETQRTSTRARPHGDERSSEEGKQREEREEGASPLCHDLEGKGGHPTPEVACEPKYQVVGLRDWSNAVFGDPLLSTAFSNNPSKELLNGFYGSKTDNHQSTNPKSEEKNDSTKTRLLLYQAYHATVAIVTEFYRPQSDSTARELAGRRKLTEALMKLEEVEDDPKHSRHRRPSGEMSPAKKLKVEEKEAPSSSRRHETTTKEA</sequence>
<accession>A0AA38VR45</accession>
<reference evidence="2" key="1">
    <citation type="submission" date="2022-07" db="EMBL/GenBank/DDBJ databases">
        <title>Fungi with potential for degradation of polypropylene.</title>
        <authorList>
            <person name="Gostincar C."/>
        </authorList>
    </citation>
    <scope>NUCLEOTIDE SEQUENCE</scope>
    <source>
        <strain evidence="2">EXF-13287</strain>
    </source>
</reference>
<evidence type="ECO:0000256" key="1">
    <source>
        <dbReference type="SAM" id="MobiDB-lite"/>
    </source>
</evidence>
<evidence type="ECO:0000313" key="3">
    <source>
        <dbReference type="Proteomes" id="UP001174691"/>
    </source>
</evidence>
<feature type="region of interest" description="Disordered" evidence="1">
    <location>
        <begin position="256"/>
        <end position="304"/>
    </location>
</feature>
<organism evidence="2 3">
    <name type="scientific">Coniochaeta hoffmannii</name>
    <dbReference type="NCBI Taxonomy" id="91930"/>
    <lineage>
        <taxon>Eukaryota</taxon>
        <taxon>Fungi</taxon>
        <taxon>Dikarya</taxon>
        <taxon>Ascomycota</taxon>
        <taxon>Pezizomycotina</taxon>
        <taxon>Sordariomycetes</taxon>
        <taxon>Sordariomycetidae</taxon>
        <taxon>Coniochaetales</taxon>
        <taxon>Coniochaetaceae</taxon>
        <taxon>Coniochaeta</taxon>
    </lineage>
</organism>
<dbReference type="AlphaFoldDB" id="A0AA38VR45"/>
<keyword evidence="3" id="KW-1185">Reference proteome</keyword>
<name>A0AA38VR45_9PEZI</name>